<evidence type="ECO:0000256" key="8">
    <source>
        <dbReference type="ARBA" id="ARBA00044926"/>
    </source>
</evidence>
<evidence type="ECO:0000256" key="9">
    <source>
        <dbReference type="ARBA" id="ARBA00044968"/>
    </source>
</evidence>
<dbReference type="PANTHER" id="PTHR46193">
    <property type="entry name" value="6-PHOSPHOGLUCONATE PHOSPHATASE"/>
    <property type="match status" value="1"/>
</dbReference>
<evidence type="ECO:0000256" key="3">
    <source>
        <dbReference type="ARBA" id="ARBA00022553"/>
    </source>
</evidence>
<dbReference type="SFLD" id="SFLDF00046">
    <property type="entry name" value="beta-phosphoglucomutase"/>
    <property type="match status" value="1"/>
</dbReference>
<dbReference type="SUPFAM" id="SSF56784">
    <property type="entry name" value="HAD-like"/>
    <property type="match status" value="1"/>
</dbReference>
<dbReference type="NCBIfam" id="TIGR01990">
    <property type="entry name" value="bPGM"/>
    <property type="match status" value="1"/>
</dbReference>
<dbReference type="Proteomes" id="UP000648187">
    <property type="component" value="Unassembled WGS sequence"/>
</dbReference>
<evidence type="ECO:0000256" key="6">
    <source>
        <dbReference type="ARBA" id="ARBA00023235"/>
    </source>
</evidence>
<accession>A0A835G382</accession>
<dbReference type="InterPro" id="IPR051600">
    <property type="entry name" value="Beta-PGM-like"/>
</dbReference>
<dbReference type="InterPro" id="IPR023198">
    <property type="entry name" value="PGP-like_dom2"/>
</dbReference>
<dbReference type="SFLD" id="SFLDG01135">
    <property type="entry name" value="C1.5.6:_HAD__Beta-PGM__Phospha"/>
    <property type="match status" value="1"/>
</dbReference>
<proteinExistence type="inferred from homology"/>
<evidence type="ECO:0000256" key="2">
    <source>
        <dbReference type="ARBA" id="ARBA00006171"/>
    </source>
</evidence>
<dbReference type="EMBL" id="JACKWZ010000877">
    <property type="protein sequence ID" value="KAF9404810.1"/>
    <property type="molecule type" value="Genomic_DNA"/>
</dbReference>
<dbReference type="CDD" id="cd02598">
    <property type="entry name" value="HAD_BPGM"/>
    <property type="match status" value="1"/>
</dbReference>
<dbReference type="NCBIfam" id="TIGR02009">
    <property type="entry name" value="PGMB-YQAB-SF"/>
    <property type="match status" value="1"/>
</dbReference>
<dbReference type="InterPro" id="IPR023214">
    <property type="entry name" value="HAD_sf"/>
</dbReference>
<dbReference type="Gene3D" id="3.40.50.1000">
    <property type="entry name" value="HAD superfamily/HAD-like"/>
    <property type="match status" value="1"/>
</dbReference>
<gene>
    <name evidence="11" type="ORF">HW555_014159</name>
</gene>
<dbReference type="InterPro" id="IPR010976">
    <property type="entry name" value="B-phosphoglucomutase_hydrolase"/>
</dbReference>
<evidence type="ECO:0000256" key="1">
    <source>
        <dbReference type="ARBA" id="ARBA00001946"/>
    </source>
</evidence>
<comment type="cofactor">
    <cofactor evidence="1">
        <name>Mg(2+)</name>
        <dbReference type="ChEBI" id="CHEBI:18420"/>
    </cofactor>
</comment>
<dbReference type="Gene3D" id="1.10.150.240">
    <property type="entry name" value="Putative phosphatase, domain 2"/>
    <property type="match status" value="1"/>
</dbReference>
<keyword evidence="6" id="KW-0413">Isomerase</keyword>
<dbReference type="NCBIfam" id="TIGR01509">
    <property type="entry name" value="HAD-SF-IA-v3"/>
    <property type="match status" value="1"/>
</dbReference>
<dbReference type="InterPro" id="IPR036412">
    <property type="entry name" value="HAD-like_sf"/>
</dbReference>
<dbReference type="GO" id="GO:0000287">
    <property type="term" value="F:magnesium ion binding"/>
    <property type="evidence" value="ECO:0007669"/>
    <property type="project" value="InterPro"/>
</dbReference>
<sequence>MLKAVIFDLDGVITDTAAFHFIAWQKLGNKLGINITEAFNEELKGVDRTESLRRILALENQEQAFSTSEKAALATEKNDFYVTLIEEITPVDILPGISELLDKLKQQNIKIGLASASKNAPTILAHLGLSETFDTIVDPATLKKGKPDPEIFIQACKQLAVSPAESIGVEDAYSGIQAINDATMYSIGIGDSKTLNEANYVVSTTRELTYKKICELWQNK</sequence>
<name>A0A835G382_SPOEX</name>
<protein>
    <recommendedName>
        <fullName evidence="10">Beta-phosphoglucomutase</fullName>
        <ecNumber evidence="9">5.4.2.6</ecNumber>
    </recommendedName>
</protein>
<evidence type="ECO:0000256" key="10">
    <source>
        <dbReference type="ARBA" id="ARBA00044991"/>
    </source>
</evidence>
<keyword evidence="12" id="KW-1185">Reference proteome</keyword>
<keyword evidence="4" id="KW-0479">Metal-binding</keyword>
<dbReference type="GO" id="GO:0005975">
    <property type="term" value="P:carbohydrate metabolic process"/>
    <property type="evidence" value="ECO:0007669"/>
    <property type="project" value="InterPro"/>
</dbReference>
<evidence type="ECO:0000256" key="5">
    <source>
        <dbReference type="ARBA" id="ARBA00022842"/>
    </source>
</evidence>
<dbReference type="PRINTS" id="PR00413">
    <property type="entry name" value="HADHALOGNASE"/>
</dbReference>
<reference evidence="11" key="1">
    <citation type="submission" date="2020-08" db="EMBL/GenBank/DDBJ databases">
        <title>Spodoptera exigua strain:BAW_Kor-Di-RS1 Genome sequencing and assembly.</title>
        <authorList>
            <person name="Kim J."/>
            <person name="Nam H.Y."/>
            <person name="Kwon M."/>
            <person name="Choi J.H."/>
            <person name="Cho S.R."/>
            <person name="Kim G.-H."/>
        </authorList>
    </citation>
    <scope>NUCLEOTIDE SEQUENCE</scope>
    <source>
        <strain evidence="11">BAW_Kor-Di-RS1</strain>
        <tissue evidence="11">Whole-body</tissue>
    </source>
</reference>
<keyword evidence="3" id="KW-0597">Phosphoprotein</keyword>
<organism evidence="11 12">
    <name type="scientific">Spodoptera exigua</name>
    <name type="common">Beet armyworm</name>
    <name type="synonym">Noctua fulgens</name>
    <dbReference type="NCBI Taxonomy" id="7107"/>
    <lineage>
        <taxon>Eukaryota</taxon>
        <taxon>Metazoa</taxon>
        <taxon>Ecdysozoa</taxon>
        <taxon>Arthropoda</taxon>
        <taxon>Hexapoda</taxon>
        <taxon>Insecta</taxon>
        <taxon>Pterygota</taxon>
        <taxon>Neoptera</taxon>
        <taxon>Endopterygota</taxon>
        <taxon>Lepidoptera</taxon>
        <taxon>Glossata</taxon>
        <taxon>Ditrysia</taxon>
        <taxon>Noctuoidea</taxon>
        <taxon>Noctuidae</taxon>
        <taxon>Amphipyrinae</taxon>
        <taxon>Spodoptera</taxon>
    </lineage>
</organism>
<evidence type="ECO:0000313" key="11">
    <source>
        <dbReference type="EMBL" id="KAF9404810.1"/>
    </source>
</evidence>
<comment type="similarity">
    <text evidence="2">Belongs to the HAD-like hydrolase superfamily. CbbY/CbbZ/Gph/YieH family.</text>
</comment>
<evidence type="ECO:0000256" key="7">
    <source>
        <dbReference type="ARBA" id="ARBA00023277"/>
    </source>
</evidence>
<comment type="caution">
    <text evidence="11">The sequence shown here is derived from an EMBL/GenBank/DDBJ whole genome shotgun (WGS) entry which is preliminary data.</text>
</comment>
<dbReference type="GO" id="GO:0008801">
    <property type="term" value="F:beta-phosphoglucomutase activity"/>
    <property type="evidence" value="ECO:0007669"/>
    <property type="project" value="UniProtKB-EC"/>
</dbReference>
<comment type="catalytic activity">
    <reaction evidence="8">
        <text>beta-D-glucose 1-phosphate = beta-D-glucose 6-phosphate</text>
        <dbReference type="Rhea" id="RHEA:20113"/>
        <dbReference type="ChEBI" id="CHEBI:57684"/>
        <dbReference type="ChEBI" id="CHEBI:58247"/>
        <dbReference type="EC" id="5.4.2.6"/>
    </reaction>
</comment>
<dbReference type="AlphaFoldDB" id="A0A835G382"/>
<keyword evidence="7" id="KW-0119">Carbohydrate metabolism</keyword>
<dbReference type="InterPro" id="IPR006439">
    <property type="entry name" value="HAD-SF_hydro_IA"/>
</dbReference>
<dbReference type="InterPro" id="IPR010972">
    <property type="entry name" value="Beta-PGM"/>
</dbReference>
<dbReference type="SFLD" id="SFLDS00003">
    <property type="entry name" value="Haloacid_Dehalogenase"/>
    <property type="match status" value="1"/>
</dbReference>
<dbReference type="SFLD" id="SFLDG01129">
    <property type="entry name" value="C1.5:_HAD__Beta-PGM__Phosphata"/>
    <property type="match status" value="1"/>
</dbReference>
<dbReference type="Pfam" id="PF00702">
    <property type="entry name" value="Hydrolase"/>
    <property type="match status" value="1"/>
</dbReference>
<evidence type="ECO:0000313" key="12">
    <source>
        <dbReference type="Proteomes" id="UP000648187"/>
    </source>
</evidence>
<dbReference type="PANTHER" id="PTHR46193:SF18">
    <property type="entry name" value="HEXITOL PHOSPHATASE B"/>
    <property type="match status" value="1"/>
</dbReference>
<dbReference type="EC" id="5.4.2.6" evidence="9"/>
<keyword evidence="5" id="KW-0460">Magnesium</keyword>
<evidence type="ECO:0000256" key="4">
    <source>
        <dbReference type="ARBA" id="ARBA00022723"/>
    </source>
</evidence>